<dbReference type="RefSeq" id="XP_003295163.1">
    <property type="nucleotide sequence ID" value="XM_003295115.1"/>
</dbReference>
<protein>
    <submittedName>
        <fullName evidence="5">Uncharacterized protein</fullName>
    </submittedName>
</protein>
<dbReference type="SMART" id="SM00320">
    <property type="entry name" value="WD40"/>
    <property type="match status" value="2"/>
</dbReference>
<sequence>MSTGQEDVNICCYSPCGNYISISGTTNCTYVFDTRNCRTPVSELRHKINENQSYNDNIKLVNHAQWSRNGEFFATSADDGCVRLWDVENNKQLVALEHAPFPGTSINYFDISASSDLIVSGCDDGIICFFGLDPNNY</sequence>
<evidence type="ECO:0000313" key="5">
    <source>
        <dbReference type="EMBL" id="EGC28308.1"/>
    </source>
</evidence>
<dbReference type="GO" id="GO:0006406">
    <property type="term" value="P:mRNA export from nucleus"/>
    <property type="evidence" value="ECO:0007669"/>
    <property type="project" value="InterPro"/>
</dbReference>
<keyword evidence="1 4" id="KW-0853">WD repeat</keyword>
<evidence type="ECO:0000256" key="3">
    <source>
        <dbReference type="ARBA" id="ARBA00046343"/>
    </source>
</evidence>
<proteinExistence type="inferred from homology"/>
<feature type="repeat" description="WD" evidence="4">
    <location>
        <begin position="54"/>
        <end position="95"/>
    </location>
</feature>
<evidence type="ECO:0000256" key="4">
    <source>
        <dbReference type="PROSITE-ProRule" id="PRU00221"/>
    </source>
</evidence>
<dbReference type="InterPro" id="IPR040132">
    <property type="entry name" value="Tex1/THOC3"/>
</dbReference>
<comment type="similarity">
    <text evidence="3">Belongs to the THOC3 family.</text>
</comment>
<dbReference type="InterPro" id="IPR036322">
    <property type="entry name" value="WD40_repeat_dom_sf"/>
</dbReference>
<evidence type="ECO:0000256" key="1">
    <source>
        <dbReference type="ARBA" id="ARBA00022574"/>
    </source>
</evidence>
<dbReference type="GeneID" id="10511194"/>
<dbReference type="PROSITE" id="PS50082">
    <property type="entry name" value="WD_REPEATS_2"/>
    <property type="match status" value="1"/>
</dbReference>
<dbReference type="KEGG" id="dpp:DICPUDRAFT_85585"/>
<dbReference type="InterPro" id="IPR001680">
    <property type="entry name" value="WD40_rpt"/>
</dbReference>
<dbReference type="Proteomes" id="UP000001064">
    <property type="component" value="Unassembled WGS sequence"/>
</dbReference>
<dbReference type="PANTHER" id="PTHR22839">
    <property type="entry name" value="THO COMPLEX SUBUNIT 3 THO3"/>
    <property type="match status" value="1"/>
</dbReference>
<dbReference type="InterPro" id="IPR015943">
    <property type="entry name" value="WD40/YVTN_repeat-like_dom_sf"/>
</dbReference>
<dbReference type="AlphaFoldDB" id="F1A669"/>
<evidence type="ECO:0000313" key="6">
    <source>
        <dbReference type="Proteomes" id="UP000001064"/>
    </source>
</evidence>
<dbReference type="EMBL" id="GL871687">
    <property type="protein sequence ID" value="EGC28308.1"/>
    <property type="molecule type" value="Genomic_DNA"/>
</dbReference>
<dbReference type="OrthoDB" id="10248252at2759"/>
<dbReference type="SUPFAM" id="SSF50978">
    <property type="entry name" value="WD40 repeat-like"/>
    <property type="match status" value="1"/>
</dbReference>
<dbReference type="Gene3D" id="2.130.10.10">
    <property type="entry name" value="YVTN repeat-like/Quinoprotein amine dehydrogenase"/>
    <property type="match status" value="1"/>
</dbReference>
<name>F1A669_DICPU</name>
<dbReference type="PANTHER" id="PTHR22839:SF0">
    <property type="entry name" value="THO COMPLEX SUBUNIT 3"/>
    <property type="match status" value="1"/>
</dbReference>
<dbReference type="InParanoid" id="F1A669"/>
<accession>F1A669</accession>
<organism evidence="5 6">
    <name type="scientific">Dictyostelium purpureum</name>
    <name type="common">Slime mold</name>
    <dbReference type="NCBI Taxonomy" id="5786"/>
    <lineage>
        <taxon>Eukaryota</taxon>
        <taxon>Amoebozoa</taxon>
        <taxon>Evosea</taxon>
        <taxon>Eumycetozoa</taxon>
        <taxon>Dictyostelia</taxon>
        <taxon>Dictyosteliales</taxon>
        <taxon>Dictyosteliaceae</taxon>
        <taxon>Dictyostelium</taxon>
    </lineage>
</organism>
<keyword evidence="6" id="KW-1185">Reference proteome</keyword>
<dbReference type="PROSITE" id="PS50294">
    <property type="entry name" value="WD_REPEATS_REGION"/>
    <property type="match status" value="1"/>
</dbReference>
<reference evidence="6" key="1">
    <citation type="journal article" date="2011" name="Genome Biol.">
        <title>Comparative genomics of the social amoebae Dictyostelium discoideum and Dictyostelium purpureum.</title>
        <authorList>
            <consortium name="US DOE Joint Genome Institute (JGI-PGF)"/>
            <person name="Sucgang R."/>
            <person name="Kuo A."/>
            <person name="Tian X."/>
            <person name="Salerno W."/>
            <person name="Parikh A."/>
            <person name="Feasley C.L."/>
            <person name="Dalin E."/>
            <person name="Tu H."/>
            <person name="Huang E."/>
            <person name="Barry K."/>
            <person name="Lindquist E."/>
            <person name="Shapiro H."/>
            <person name="Bruce D."/>
            <person name="Schmutz J."/>
            <person name="Salamov A."/>
            <person name="Fey P."/>
            <person name="Gaudet P."/>
            <person name="Anjard C."/>
            <person name="Babu M.M."/>
            <person name="Basu S."/>
            <person name="Bushmanova Y."/>
            <person name="van der Wel H."/>
            <person name="Katoh-Kurasawa M."/>
            <person name="Dinh C."/>
            <person name="Coutinho P.M."/>
            <person name="Saito T."/>
            <person name="Elias M."/>
            <person name="Schaap P."/>
            <person name="Kay R.R."/>
            <person name="Henrissat B."/>
            <person name="Eichinger L."/>
            <person name="Rivero F."/>
            <person name="Putnam N.H."/>
            <person name="West C.M."/>
            <person name="Loomis W.F."/>
            <person name="Chisholm R.L."/>
            <person name="Shaulsky G."/>
            <person name="Strassmann J.E."/>
            <person name="Queller D.C."/>
            <person name="Kuspa A."/>
            <person name="Grigoriev I.V."/>
        </authorList>
    </citation>
    <scope>NUCLEOTIDE SEQUENCE [LARGE SCALE GENOMIC DNA]</scope>
    <source>
        <strain evidence="6">QSDP1</strain>
    </source>
</reference>
<dbReference type="VEuPathDB" id="AmoebaDB:DICPUDRAFT_85585"/>
<keyword evidence="2" id="KW-0677">Repeat</keyword>
<gene>
    <name evidence="5" type="ORF">DICPUDRAFT_85585</name>
</gene>
<evidence type="ECO:0000256" key="2">
    <source>
        <dbReference type="ARBA" id="ARBA00022737"/>
    </source>
</evidence>
<dbReference type="Pfam" id="PF00400">
    <property type="entry name" value="WD40"/>
    <property type="match status" value="2"/>
</dbReference>